<evidence type="ECO:0000313" key="4">
    <source>
        <dbReference type="Proteomes" id="UP001467690"/>
    </source>
</evidence>
<comment type="caution">
    <text evidence="3">The sequence shown here is derived from an EMBL/GenBank/DDBJ whole genome shotgun (WGS) entry which is preliminary data.</text>
</comment>
<sequence length="420" mass="46315">MDISSIKNSSAQLPTNKSDNKNTAEQHSAVKSDPSGVVGSQAVETHLSRQSTLSFGVTILQQSFARHLDSLPANKPMAMGEPLTPSDIKARNESLFNFEEVAKNVLSFVEGVVLGAAESGADKESLNELIEQAREGVSKGVAAAKKQLGITEETDDPLSQGIKKAHDLIKEGIDGLFERINNPEKHMSGQTVDIGIENQITAKDTGKLQITTKDGDTVFIDFSSIRAQQETARMTAQQEGEQNSSQFVYNKLDFNEERLAYTVEGELDEEELQAIGQFVQSVSSVAESFYGGDVEAAYQQALKLGFDDSEISSYAVQLTRERSHTQTAYQSVSEYQNHGLDKPVMPKSVQQPLMEYVEELKNMVAQGRQHLADEGQIQDIMNRVFSNQFQLEGNELMEAVNRFNHFNRQILGQQEGDAAE</sequence>
<dbReference type="InterPro" id="IPR041651">
    <property type="entry name" value="DUF5610"/>
</dbReference>
<evidence type="ECO:0000256" key="1">
    <source>
        <dbReference type="SAM" id="MobiDB-lite"/>
    </source>
</evidence>
<feature type="compositionally biased region" description="Basic and acidic residues" evidence="1">
    <location>
        <begin position="18"/>
        <end position="30"/>
    </location>
</feature>
<proteinExistence type="predicted"/>
<evidence type="ECO:0000259" key="2">
    <source>
        <dbReference type="Pfam" id="PF18433"/>
    </source>
</evidence>
<feature type="compositionally biased region" description="Polar residues" evidence="1">
    <location>
        <begin position="1"/>
        <end position="17"/>
    </location>
</feature>
<accession>A0ABV1RBS0</accession>
<evidence type="ECO:0000313" key="3">
    <source>
        <dbReference type="EMBL" id="MER2490373.1"/>
    </source>
</evidence>
<keyword evidence="4" id="KW-1185">Reference proteome</keyword>
<reference evidence="3 4" key="1">
    <citation type="submission" date="2024-06" db="EMBL/GenBank/DDBJ databases">
        <authorList>
            <person name="Chen R.Y."/>
        </authorList>
    </citation>
    <scope>NUCLEOTIDE SEQUENCE [LARGE SCALE GENOMIC DNA]</scope>
    <source>
        <strain evidence="3 4">D2</strain>
    </source>
</reference>
<name>A0ABV1RBS0_9ALTE</name>
<dbReference type="RefSeq" id="WP_350400186.1">
    <property type="nucleotide sequence ID" value="NZ_JBELOE010000049.1"/>
</dbReference>
<organism evidence="3 4">
    <name type="scientific">Catenovulum sediminis</name>
    <dbReference type="NCBI Taxonomy" id="1740262"/>
    <lineage>
        <taxon>Bacteria</taxon>
        <taxon>Pseudomonadati</taxon>
        <taxon>Pseudomonadota</taxon>
        <taxon>Gammaproteobacteria</taxon>
        <taxon>Alteromonadales</taxon>
        <taxon>Alteromonadaceae</taxon>
        <taxon>Catenovulum</taxon>
    </lineage>
</organism>
<protein>
    <submittedName>
        <fullName evidence="3">DUF5610 domain-containing protein</fullName>
    </submittedName>
</protein>
<gene>
    <name evidence="3" type="ORF">ABS311_00525</name>
</gene>
<feature type="region of interest" description="Disordered" evidence="1">
    <location>
        <begin position="1"/>
        <end position="37"/>
    </location>
</feature>
<feature type="domain" description="DUF5610" evidence="2">
    <location>
        <begin position="83"/>
        <end position="175"/>
    </location>
</feature>
<dbReference type="EMBL" id="JBELOE010000049">
    <property type="protein sequence ID" value="MER2490373.1"/>
    <property type="molecule type" value="Genomic_DNA"/>
</dbReference>
<dbReference type="Proteomes" id="UP001467690">
    <property type="component" value="Unassembled WGS sequence"/>
</dbReference>
<dbReference type="Pfam" id="PF18433">
    <property type="entry name" value="DUF5610"/>
    <property type="match status" value="1"/>
</dbReference>